<dbReference type="AlphaFoldDB" id="A0AAW0JGP5"/>
<comment type="caution">
    <text evidence="1">The sequence shown here is derived from an EMBL/GenBank/DDBJ whole genome shotgun (WGS) entry which is preliminary data.</text>
</comment>
<name>A0AAW0JGP5_MYOGA</name>
<proteinExistence type="predicted"/>
<evidence type="ECO:0000313" key="2">
    <source>
        <dbReference type="Proteomes" id="UP001488838"/>
    </source>
</evidence>
<dbReference type="Proteomes" id="UP001488838">
    <property type="component" value="Unassembled WGS sequence"/>
</dbReference>
<keyword evidence="2" id="KW-1185">Reference proteome</keyword>
<sequence>MVHQGAPGASSLCRQFLKLPLGGAASRTCNNVSDQVSDLSPPQIWTRCRQQPTSGRSLISCLPSFFKLLQSAGGACLRRGAGLLVSSERARSCCNRCKVFKTKMALKRVAKSTPVDPTAAPIQDVCSRSGKQAAVEHVPSVPQVYQLPICVIANLLLLGGNFGAEPYKAPAKSGEV</sequence>
<accession>A0AAW0JGP5</accession>
<protein>
    <submittedName>
        <fullName evidence="1">Uncharacterized protein</fullName>
    </submittedName>
</protein>
<feature type="non-terminal residue" evidence="1">
    <location>
        <position position="176"/>
    </location>
</feature>
<reference evidence="1 2" key="1">
    <citation type="journal article" date="2023" name="bioRxiv">
        <title>Conserved and derived expression patterns and positive selection on dental genes reveal complex evolutionary context of ever-growing rodent molars.</title>
        <authorList>
            <person name="Calamari Z.T."/>
            <person name="Song A."/>
            <person name="Cohen E."/>
            <person name="Akter M."/>
            <person name="Roy R.D."/>
            <person name="Hallikas O."/>
            <person name="Christensen M.M."/>
            <person name="Li P."/>
            <person name="Marangoni P."/>
            <person name="Jernvall J."/>
            <person name="Klein O.D."/>
        </authorList>
    </citation>
    <scope>NUCLEOTIDE SEQUENCE [LARGE SCALE GENOMIC DNA]</scope>
    <source>
        <strain evidence="1">V071</strain>
    </source>
</reference>
<gene>
    <name evidence="1" type="ORF">U0070_009750</name>
</gene>
<organism evidence="1 2">
    <name type="scientific">Myodes glareolus</name>
    <name type="common">Bank vole</name>
    <name type="synonym">Clethrionomys glareolus</name>
    <dbReference type="NCBI Taxonomy" id="447135"/>
    <lineage>
        <taxon>Eukaryota</taxon>
        <taxon>Metazoa</taxon>
        <taxon>Chordata</taxon>
        <taxon>Craniata</taxon>
        <taxon>Vertebrata</taxon>
        <taxon>Euteleostomi</taxon>
        <taxon>Mammalia</taxon>
        <taxon>Eutheria</taxon>
        <taxon>Euarchontoglires</taxon>
        <taxon>Glires</taxon>
        <taxon>Rodentia</taxon>
        <taxon>Myomorpha</taxon>
        <taxon>Muroidea</taxon>
        <taxon>Cricetidae</taxon>
        <taxon>Arvicolinae</taxon>
        <taxon>Myodes</taxon>
    </lineage>
</organism>
<evidence type="ECO:0000313" key="1">
    <source>
        <dbReference type="EMBL" id="KAK7825261.1"/>
    </source>
</evidence>
<dbReference type="EMBL" id="JBBHLL010000041">
    <property type="protein sequence ID" value="KAK7825261.1"/>
    <property type="molecule type" value="Genomic_DNA"/>
</dbReference>